<organism evidence="1 2">
    <name type="scientific">Mucilaginibacter paludis DSM 18603</name>
    <dbReference type="NCBI Taxonomy" id="714943"/>
    <lineage>
        <taxon>Bacteria</taxon>
        <taxon>Pseudomonadati</taxon>
        <taxon>Bacteroidota</taxon>
        <taxon>Sphingobacteriia</taxon>
        <taxon>Sphingobacteriales</taxon>
        <taxon>Sphingobacteriaceae</taxon>
        <taxon>Mucilaginibacter</taxon>
    </lineage>
</organism>
<dbReference type="RefSeq" id="WP_008510354.1">
    <property type="nucleotide sequence ID" value="NZ_CM001403.1"/>
</dbReference>
<dbReference type="OrthoDB" id="9798250at2"/>
<dbReference type="PANTHER" id="PTHR36529">
    <property type="entry name" value="SLL1095 PROTEIN"/>
    <property type="match status" value="1"/>
</dbReference>
<proteinExistence type="predicted"/>
<dbReference type="InterPro" id="IPR018641">
    <property type="entry name" value="Trfase_1_rSAM/seldom-assoc"/>
</dbReference>
<dbReference type="NCBIfam" id="TIGR04282">
    <property type="entry name" value="glyco_like_cofC"/>
    <property type="match status" value="1"/>
</dbReference>
<gene>
    <name evidence="1" type="ORF">Mucpa_5191</name>
</gene>
<dbReference type="AlphaFoldDB" id="H1Y3B1"/>
<name>H1Y3B1_9SPHI</name>
<dbReference type="eggNOG" id="COG3222">
    <property type="taxonomic scope" value="Bacteria"/>
</dbReference>
<dbReference type="Proteomes" id="UP000002774">
    <property type="component" value="Chromosome"/>
</dbReference>
<protein>
    <recommendedName>
        <fullName evidence="3">Glycosyltransferase</fullName>
    </recommendedName>
</protein>
<evidence type="ECO:0000313" key="2">
    <source>
        <dbReference type="Proteomes" id="UP000002774"/>
    </source>
</evidence>
<dbReference type="PANTHER" id="PTHR36529:SF1">
    <property type="entry name" value="GLYCOSYLTRANSFERASE"/>
    <property type="match status" value="1"/>
</dbReference>
<evidence type="ECO:0008006" key="3">
    <source>
        <dbReference type="Google" id="ProtNLM"/>
    </source>
</evidence>
<dbReference type="InterPro" id="IPR029044">
    <property type="entry name" value="Nucleotide-diphossugar_trans"/>
</dbReference>
<dbReference type="HOGENOM" id="CLU_075662_2_0_10"/>
<dbReference type="Pfam" id="PF09837">
    <property type="entry name" value="DUF2064"/>
    <property type="match status" value="1"/>
</dbReference>
<sequence length="200" mass="22889">MKKSAIIIFIKNPDLGRVKKRLAQSVGDNNALQVYRQMLAHTQQITQSLSTDKFLYYDREADTNDSWPNSVYHKKTQSGKVMASRINTAFKQIFKMGYEHIVMIGSDCLELDERIIRLAFRQLDHFDCVLGPTKDGGFYLMGLTAFCPELFRIIGWGTAQLMHEALRCIEHLNKTCFILPELADIATVDDLDDNLKLLII</sequence>
<dbReference type="Gene3D" id="3.90.550.10">
    <property type="entry name" value="Spore Coat Polysaccharide Biosynthesis Protein SpsA, Chain A"/>
    <property type="match status" value="1"/>
</dbReference>
<dbReference type="EMBL" id="CM001403">
    <property type="protein sequence ID" value="EHQ29266.1"/>
    <property type="molecule type" value="Genomic_DNA"/>
</dbReference>
<evidence type="ECO:0000313" key="1">
    <source>
        <dbReference type="EMBL" id="EHQ29266.1"/>
    </source>
</evidence>
<keyword evidence="2" id="KW-1185">Reference proteome</keyword>
<reference evidence="1" key="1">
    <citation type="submission" date="2011-09" db="EMBL/GenBank/DDBJ databases">
        <title>The permanent draft genome of Mucilaginibacter paludis DSM 18603.</title>
        <authorList>
            <consortium name="US DOE Joint Genome Institute (JGI-PGF)"/>
            <person name="Lucas S."/>
            <person name="Han J."/>
            <person name="Lapidus A."/>
            <person name="Bruce D."/>
            <person name="Goodwin L."/>
            <person name="Pitluck S."/>
            <person name="Peters L."/>
            <person name="Kyrpides N."/>
            <person name="Mavromatis K."/>
            <person name="Ivanova N."/>
            <person name="Mikhailova N."/>
            <person name="Held B."/>
            <person name="Detter J.C."/>
            <person name="Tapia R."/>
            <person name="Han C."/>
            <person name="Land M."/>
            <person name="Hauser L."/>
            <person name="Markowitz V."/>
            <person name="Cheng J.-F."/>
            <person name="Hugenholtz P."/>
            <person name="Woyke T."/>
            <person name="Wu D."/>
            <person name="Tindall B."/>
            <person name="Brambilla E."/>
            <person name="Klenk H.-P."/>
            <person name="Eisen J.A."/>
        </authorList>
    </citation>
    <scope>NUCLEOTIDE SEQUENCE [LARGE SCALE GENOMIC DNA]</scope>
    <source>
        <strain evidence="1">DSM 18603</strain>
    </source>
</reference>
<accession>H1Y3B1</accession>
<dbReference type="SUPFAM" id="SSF53448">
    <property type="entry name" value="Nucleotide-diphospho-sugar transferases"/>
    <property type="match status" value="1"/>
</dbReference>